<keyword evidence="1" id="KW-0472">Membrane</keyword>
<dbReference type="HOGENOM" id="CLU_2911522_0_0_2"/>
<dbReference type="AlphaFoldDB" id="L0KX36"/>
<evidence type="ECO:0000256" key="1">
    <source>
        <dbReference type="SAM" id="Phobius"/>
    </source>
</evidence>
<evidence type="ECO:0000313" key="3">
    <source>
        <dbReference type="Proteomes" id="UP000010866"/>
    </source>
</evidence>
<dbReference type="EMBL" id="CP003362">
    <property type="protein sequence ID" value="AGB48638.1"/>
    <property type="molecule type" value="Genomic_DNA"/>
</dbReference>
<gene>
    <name evidence="2" type="ordered locus">Metho_0365</name>
</gene>
<sequence length="61" mass="7215">MPVLELTFKFTFVNIHSLDIIEGVYFFLATVFLNYLDKKYTSGKIHNLNREHTIDNNNCFD</sequence>
<dbReference type="Proteomes" id="UP000010866">
    <property type="component" value="Chromosome"/>
</dbReference>
<dbReference type="KEGG" id="mhz:Metho_0365"/>
<dbReference type="STRING" id="867904.Metho_0365"/>
<feature type="transmembrane region" description="Helical" evidence="1">
    <location>
        <begin position="20"/>
        <end position="36"/>
    </location>
</feature>
<name>L0KX36_METHD</name>
<reference evidence="3" key="1">
    <citation type="submission" date="2012-02" db="EMBL/GenBank/DDBJ databases">
        <title>Complete sequence of chromosome of Methanomethylovorans hollandica DSM 15978.</title>
        <authorList>
            <person name="Lucas S."/>
            <person name="Copeland A."/>
            <person name="Lapidus A."/>
            <person name="Glavina del Rio T."/>
            <person name="Dalin E."/>
            <person name="Tice H."/>
            <person name="Bruce D."/>
            <person name="Goodwin L."/>
            <person name="Pitluck S."/>
            <person name="Peters L."/>
            <person name="Mikhailova N."/>
            <person name="Held B."/>
            <person name="Kyrpides N."/>
            <person name="Mavromatis K."/>
            <person name="Ivanova N."/>
            <person name="Brettin T."/>
            <person name="Detter J.C."/>
            <person name="Han C."/>
            <person name="Larimer F."/>
            <person name="Land M."/>
            <person name="Hauser L."/>
            <person name="Markowitz V."/>
            <person name="Cheng J.-F."/>
            <person name="Hugenholtz P."/>
            <person name="Woyke T."/>
            <person name="Wu D."/>
            <person name="Spring S."/>
            <person name="Schroeder M."/>
            <person name="Brambilla E."/>
            <person name="Klenk H.-P."/>
            <person name="Eisen J.A."/>
        </authorList>
    </citation>
    <scope>NUCLEOTIDE SEQUENCE [LARGE SCALE GENOMIC DNA]</scope>
    <source>
        <strain evidence="3">DSM 15978 / NBRC 107637 / DMS1</strain>
    </source>
</reference>
<accession>L0KX36</accession>
<keyword evidence="1" id="KW-0812">Transmembrane</keyword>
<keyword evidence="3" id="KW-1185">Reference proteome</keyword>
<proteinExistence type="predicted"/>
<organism evidence="2 3">
    <name type="scientific">Methanomethylovorans hollandica (strain DSM 15978 / NBRC 107637 / DMS1)</name>
    <dbReference type="NCBI Taxonomy" id="867904"/>
    <lineage>
        <taxon>Archaea</taxon>
        <taxon>Methanobacteriati</taxon>
        <taxon>Methanobacteriota</taxon>
        <taxon>Stenosarchaea group</taxon>
        <taxon>Methanomicrobia</taxon>
        <taxon>Methanosarcinales</taxon>
        <taxon>Methanosarcinaceae</taxon>
        <taxon>Methanomethylovorans</taxon>
    </lineage>
</organism>
<protein>
    <submittedName>
        <fullName evidence="2">Uncharacterized protein</fullName>
    </submittedName>
</protein>
<evidence type="ECO:0000313" key="2">
    <source>
        <dbReference type="EMBL" id="AGB48638.1"/>
    </source>
</evidence>
<keyword evidence="1" id="KW-1133">Transmembrane helix</keyword>